<organism evidence="1 2">
    <name type="scientific">Phytophthora sojae (strain P6497)</name>
    <name type="common">Soybean stem and root rot agent</name>
    <name type="synonym">Phytophthora megasperma f. sp. glycines</name>
    <dbReference type="NCBI Taxonomy" id="1094619"/>
    <lineage>
        <taxon>Eukaryota</taxon>
        <taxon>Sar</taxon>
        <taxon>Stramenopiles</taxon>
        <taxon>Oomycota</taxon>
        <taxon>Peronosporomycetes</taxon>
        <taxon>Peronosporales</taxon>
        <taxon>Peronosporaceae</taxon>
        <taxon>Phytophthora</taxon>
    </lineage>
</organism>
<evidence type="ECO:0000313" key="2">
    <source>
        <dbReference type="Proteomes" id="UP000002640"/>
    </source>
</evidence>
<dbReference type="AlphaFoldDB" id="G4YXQ8"/>
<name>G4YXQ8_PHYSP</name>
<proteinExistence type="predicted"/>
<gene>
    <name evidence="1" type="ORF">PHYSODRAFT_325655</name>
</gene>
<dbReference type="Proteomes" id="UP000002640">
    <property type="component" value="Unassembled WGS sequence"/>
</dbReference>
<dbReference type="GeneID" id="20645297"/>
<dbReference type="KEGG" id="psoj:PHYSODRAFT_325655"/>
<reference evidence="1 2" key="1">
    <citation type="journal article" date="2006" name="Science">
        <title>Phytophthora genome sequences uncover evolutionary origins and mechanisms of pathogenesis.</title>
        <authorList>
            <person name="Tyler B.M."/>
            <person name="Tripathy S."/>
            <person name="Zhang X."/>
            <person name="Dehal P."/>
            <person name="Jiang R.H."/>
            <person name="Aerts A."/>
            <person name="Arredondo F.D."/>
            <person name="Baxter L."/>
            <person name="Bensasson D."/>
            <person name="Beynon J.L."/>
            <person name="Chapman J."/>
            <person name="Damasceno C.M."/>
            <person name="Dorrance A.E."/>
            <person name="Dou D."/>
            <person name="Dickerman A.W."/>
            <person name="Dubchak I.L."/>
            <person name="Garbelotto M."/>
            <person name="Gijzen M."/>
            <person name="Gordon S.G."/>
            <person name="Govers F."/>
            <person name="Grunwald N.J."/>
            <person name="Huang W."/>
            <person name="Ivors K.L."/>
            <person name="Jones R.W."/>
            <person name="Kamoun S."/>
            <person name="Krampis K."/>
            <person name="Lamour K.H."/>
            <person name="Lee M.K."/>
            <person name="McDonald W.H."/>
            <person name="Medina M."/>
            <person name="Meijer H.J."/>
            <person name="Nordberg E.K."/>
            <person name="Maclean D.J."/>
            <person name="Ospina-Giraldo M.D."/>
            <person name="Morris P.F."/>
            <person name="Phuntumart V."/>
            <person name="Putnam N.H."/>
            <person name="Rash S."/>
            <person name="Rose J.K."/>
            <person name="Sakihama Y."/>
            <person name="Salamov A.A."/>
            <person name="Savidor A."/>
            <person name="Scheuring C.F."/>
            <person name="Smith B.M."/>
            <person name="Sobral B.W."/>
            <person name="Terry A."/>
            <person name="Torto-Alalibo T.A."/>
            <person name="Win J."/>
            <person name="Xu Z."/>
            <person name="Zhang H."/>
            <person name="Grigoriev I.V."/>
            <person name="Rokhsar D.S."/>
            <person name="Boore J.L."/>
        </authorList>
    </citation>
    <scope>NUCLEOTIDE SEQUENCE [LARGE SCALE GENOMIC DNA]</scope>
    <source>
        <strain evidence="1 2">P6497</strain>
    </source>
</reference>
<dbReference type="EMBL" id="JH159152">
    <property type="protein sequence ID" value="EGZ24547.1"/>
    <property type="molecule type" value="Genomic_DNA"/>
</dbReference>
<keyword evidence="2" id="KW-1185">Reference proteome</keyword>
<evidence type="ECO:0000313" key="1">
    <source>
        <dbReference type="EMBL" id="EGZ24547.1"/>
    </source>
</evidence>
<protein>
    <submittedName>
        <fullName evidence="1">Uncharacterized protein</fullName>
    </submittedName>
</protein>
<dbReference type="RefSeq" id="XP_009519835.1">
    <property type="nucleotide sequence ID" value="XM_009521540.1"/>
</dbReference>
<dbReference type="InParanoid" id="G4YXQ8"/>
<sequence length="233" mass="25408">MEGRRMRMSGGTSVKDELKFVVEARPVILDSVQLYESEGDLDLVNVFECVAPDFWSVYTGTANFLFTKPFSRLDEATVNTVPVTVSCEAVVADIHKVECNLVHNCTRTDAKSEIECLGNELEALDGLVALDELCAQRELIGLGVLYGSRTVGYPSSNRTACANNSERRSKLNAAALEQSLMPRTMLIATENNGSAQQHAGLETKEHQCEELGYVVAIIGALDLVRALLKHGSL</sequence>
<accession>G4YXQ8</accession>